<dbReference type="PANTHER" id="PTHR43280:SF2">
    <property type="entry name" value="HTH-TYPE TRANSCRIPTIONAL REGULATOR EXSA"/>
    <property type="match status" value="1"/>
</dbReference>
<dbReference type="Proteomes" id="UP000297998">
    <property type="component" value="Unassembled WGS sequence"/>
</dbReference>
<evidence type="ECO:0000259" key="5">
    <source>
        <dbReference type="PROSITE" id="PS01124"/>
    </source>
</evidence>
<proteinExistence type="predicted"/>
<dbReference type="PROSITE" id="PS01124">
    <property type="entry name" value="HTH_ARAC_FAMILY_2"/>
    <property type="match status" value="1"/>
</dbReference>
<dbReference type="InterPro" id="IPR018060">
    <property type="entry name" value="HTH_AraC"/>
</dbReference>
<comment type="caution">
    <text evidence="6">The sequence shown here is derived from an EMBL/GenBank/DDBJ whole genome shotgun (WGS) entry which is preliminary data.</text>
</comment>
<dbReference type="Pfam" id="PF12833">
    <property type="entry name" value="HTH_18"/>
    <property type="match status" value="1"/>
</dbReference>
<dbReference type="Gene3D" id="1.10.10.60">
    <property type="entry name" value="Homeodomain-like"/>
    <property type="match status" value="2"/>
</dbReference>
<dbReference type="RefSeq" id="WP_135835720.1">
    <property type="nucleotide sequence ID" value="NZ_CAUQWU010000017.1"/>
</dbReference>
<organism evidence="6 7">
    <name type="scientific">Empedobacter tilapiae</name>
    <dbReference type="NCBI Taxonomy" id="2491114"/>
    <lineage>
        <taxon>Bacteria</taxon>
        <taxon>Pseudomonadati</taxon>
        <taxon>Bacteroidota</taxon>
        <taxon>Flavobacteriia</taxon>
        <taxon>Flavobacteriales</taxon>
        <taxon>Weeksellaceae</taxon>
        <taxon>Empedobacter</taxon>
    </lineage>
</organism>
<dbReference type="SMART" id="SM00342">
    <property type="entry name" value="HTH_ARAC"/>
    <property type="match status" value="1"/>
</dbReference>
<keyword evidence="7" id="KW-1185">Reference proteome</keyword>
<protein>
    <submittedName>
        <fullName evidence="6">Helix-turn-helix domain-containing protein</fullName>
    </submittedName>
</protein>
<feature type="transmembrane region" description="Helical" evidence="4">
    <location>
        <begin position="6"/>
        <end position="24"/>
    </location>
</feature>
<evidence type="ECO:0000313" key="6">
    <source>
        <dbReference type="EMBL" id="TGN26826.1"/>
    </source>
</evidence>
<gene>
    <name evidence="6" type="ORF">E4J94_10330</name>
</gene>
<keyword evidence="4" id="KW-0472">Membrane</keyword>
<keyword evidence="4" id="KW-1133">Transmembrane helix</keyword>
<keyword evidence="1" id="KW-0805">Transcription regulation</keyword>
<keyword evidence="4" id="KW-0812">Transmembrane</keyword>
<evidence type="ECO:0000313" key="7">
    <source>
        <dbReference type="Proteomes" id="UP000297998"/>
    </source>
</evidence>
<keyword evidence="2" id="KW-0238">DNA-binding</keyword>
<dbReference type="InterPro" id="IPR009057">
    <property type="entry name" value="Homeodomain-like_sf"/>
</dbReference>
<evidence type="ECO:0000256" key="1">
    <source>
        <dbReference type="ARBA" id="ARBA00023015"/>
    </source>
</evidence>
<feature type="domain" description="HTH araC/xylS-type" evidence="5">
    <location>
        <begin position="90"/>
        <end position="198"/>
    </location>
</feature>
<reference evidence="6 7" key="1">
    <citation type="submission" date="2019-03" db="EMBL/GenBank/DDBJ databases">
        <title>Empedobacter tilapiae sp. nov., isolated from an intestine of Nile tilapia Oreochromis niloticus.</title>
        <authorList>
            <person name="Kim Y.-O."/>
            <person name="Yoon J.-H."/>
        </authorList>
    </citation>
    <scope>NUCLEOTIDE SEQUENCE [LARGE SCALE GENOMIC DNA]</scope>
    <source>
        <strain evidence="6 7">MRS2</strain>
    </source>
</reference>
<dbReference type="GO" id="GO:0003700">
    <property type="term" value="F:DNA-binding transcription factor activity"/>
    <property type="evidence" value="ECO:0007669"/>
    <property type="project" value="InterPro"/>
</dbReference>
<dbReference type="PANTHER" id="PTHR43280">
    <property type="entry name" value="ARAC-FAMILY TRANSCRIPTIONAL REGULATOR"/>
    <property type="match status" value="1"/>
</dbReference>
<dbReference type="GO" id="GO:0043565">
    <property type="term" value="F:sequence-specific DNA binding"/>
    <property type="evidence" value="ECO:0007669"/>
    <property type="project" value="InterPro"/>
</dbReference>
<evidence type="ECO:0000256" key="4">
    <source>
        <dbReference type="SAM" id="Phobius"/>
    </source>
</evidence>
<dbReference type="OrthoDB" id="5295174at2"/>
<dbReference type="EMBL" id="SRPE01000006">
    <property type="protein sequence ID" value="TGN26826.1"/>
    <property type="molecule type" value="Genomic_DNA"/>
</dbReference>
<sequence>METWVIISLVVLFIIIIGLIVYYISKNNNKVSQGTILVPDVKSKIDIEESSSDLVENKLIEKVDFKSIPEEITKDTKVVSSLSISSKTENDLLKKLELFEKNKGFIKKDVNLATLSKQFETNTKYLSEIIKIHRQKPFNSYLNELRVYYIVNRIKNEPKYINTKVSYLASDCGFTSHSTFTTIFTQIMNESPSVFLKRIKEEQKRI</sequence>
<name>A0A4Z1B6S0_9FLAO</name>
<keyword evidence="3" id="KW-0804">Transcription</keyword>
<accession>A0A4Z1B6S0</accession>
<dbReference type="AlphaFoldDB" id="A0A4Z1B6S0"/>
<dbReference type="SUPFAM" id="SSF46689">
    <property type="entry name" value="Homeodomain-like"/>
    <property type="match status" value="1"/>
</dbReference>
<evidence type="ECO:0000256" key="3">
    <source>
        <dbReference type="ARBA" id="ARBA00023163"/>
    </source>
</evidence>
<evidence type="ECO:0000256" key="2">
    <source>
        <dbReference type="ARBA" id="ARBA00023125"/>
    </source>
</evidence>